<feature type="compositionally biased region" description="Gly residues" evidence="2">
    <location>
        <begin position="132"/>
        <end position="143"/>
    </location>
</feature>
<evidence type="ECO:0000259" key="3">
    <source>
        <dbReference type="PROSITE" id="PS51203"/>
    </source>
</evidence>
<dbReference type="GeneID" id="30202492"/>
<dbReference type="InterPro" id="IPR008978">
    <property type="entry name" value="HSP20-like_chaperone"/>
</dbReference>
<sequence>MAIPPEVLWAQRSNKDDETKNVLFVTVKISDSKNTKVDLTSTHLNIESDSDETKDHYKLNLEFYKEVDPEQSHHHTSGNSIYFVIRKKEKQEEFWPRITKEKLKYHYIKTDFDKWVDEDEQDEKATEDELAGMGGPPGFGGGANESFNMNDLAALQGLAGGQGGAGGAPDFSQLANLAGGAGGDFDFSKLAAGAGPVDPQTTEADFSSSDEEDQTEEVTEKKD</sequence>
<dbReference type="GO" id="GO:0051087">
    <property type="term" value="F:protein-folding chaperone binding"/>
    <property type="evidence" value="ECO:0007669"/>
    <property type="project" value="EnsemblFungi"/>
</dbReference>
<feature type="compositionally biased region" description="Gly residues" evidence="2">
    <location>
        <begin position="158"/>
        <end position="167"/>
    </location>
</feature>
<dbReference type="InterPro" id="IPR007052">
    <property type="entry name" value="CS_dom"/>
</dbReference>
<dbReference type="GO" id="GO:0005829">
    <property type="term" value="C:cytosol"/>
    <property type="evidence" value="ECO:0007669"/>
    <property type="project" value="TreeGrafter"/>
</dbReference>
<accession>A0A1E3NXB4</accession>
<feature type="region of interest" description="Disordered" evidence="2">
    <location>
        <begin position="118"/>
        <end position="223"/>
    </location>
</feature>
<dbReference type="OrthoDB" id="1564555at2759"/>
<dbReference type="Gene3D" id="2.60.40.790">
    <property type="match status" value="1"/>
</dbReference>
<dbReference type="AlphaFoldDB" id="A0A1E3NXB4"/>
<dbReference type="EMBL" id="KV454214">
    <property type="protein sequence ID" value="ODQ57302.1"/>
    <property type="molecule type" value="Genomic_DNA"/>
</dbReference>
<dbReference type="PANTHER" id="PTHR22932:SF1">
    <property type="entry name" value="CO-CHAPERONE PROTEIN DAF-41"/>
    <property type="match status" value="1"/>
</dbReference>
<keyword evidence="5" id="KW-1185">Reference proteome</keyword>
<proteinExistence type="inferred from homology"/>
<dbReference type="GO" id="GO:0006457">
    <property type="term" value="P:protein folding"/>
    <property type="evidence" value="ECO:0007669"/>
    <property type="project" value="EnsemblFungi"/>
</dbReference>
<dbReference type="FunFam" id="2.60.40.790:FF:000013">
    <property type="entry name" value="Very-long-chain (3R)-3-hydroxyacyl-CoA dehydratase"/>
    <property type="match status" value="1"/>
</dbReference>
<comment type="similarity">
    <text evidence="1">Belongs to the p23/wos2 family.</text>
</comment>
<dbReference type="Proteomes" id="UP000094112">
    <property type="component" value="Unassembled WGS sequence"/>
</dbReference>
<protein>
    <recommendedName>
        <fullName evidence="3">CS domain-containing protein</fullName>
    </recommendedName>
</protein>
<dbReference type="GO" id="GO:0032212">
    <property type="term" value="P:positive regulation of telomere maintenance via telomerase"/>
    <property type="evidence" value="ECO:0007669"/>
    <property type="project" value="EnsemblFungi"/>
</dbReference>
<dbReference type="GO" id="GO:0005634">
    <property type="term" value="C:nucleus"/>
    <property type="evidence" value="ECO:0007669"/>
    <property type="project" value="EnsemblFungi"/>
</dbReference>
<dbReference type="STRING" id="683960.A0A1E3NXB4"/>
<reference evidence="4 5" key="1">
    <citation type="journal article" date="2016" name="Proc. Natl. Acad. Sci. U.S.A.">
        <title>Comparative genomics of biotechnologically important yeasts.</title>
        <authorList>
            <person name="Riley R."/>
            <person name="Haridas S."/>
            <person name="Wolfe K.H."/>
            <person name="Lopes M.R."/>
            <person name="Hittinger C.T."/>
            <person name="Goeker M."/>
            <person name="Salamov A.A."/>
            <person name="Wisecaver J.H."/>
            <person name="Long T.M."/>
            <person name="Calvey C.H."/>
            <person name="Aerts A.L."/>
            <person name="Barry K.W."/>
            <person name="Choi C."/>
            <person name="Clum A."/>
            <person name="Coughlan A.Y."/>
            <person name="Deshpande S."/>
            <person name="Douglass A.P."/>
            <person name="Hanson S.J."/>
            <person name="Klenk H.-P."/>
            <person name="LaButti K.M."/>
            <person name="Lapidus A."/>
            <person name="Lindquist E.A."/>
            <person name="Lipzen A.M."/>
            <person name="Meier-Kolthoff J.P."/>
            <person name="Ohm R.A."/>
            <person name="Otillar R.P."/>
            <person name="Pangilinan J.L."/>
            <person name="Peng Y."/>
            <person name="Rokas A."/>
            <person name="Rosa C.A."/>
            <person name="Scheuner C."/>
            <person name="Sibirny A.A."/>
            <person name="Slot J.C."/>
            <person name="Stielow J.B."/>
            <person name="Sun H."/>
            <person name="Kurtzman C.P."/>
            <person name="Blackwell M."/>
            <person name="Grigoriev I.V."/>
            <person name="Jeffries T.W."/>
        </authorList>
    </citation>
    <scope>NUCLEOTIDE SEQUENCE [LARGE SCALE GENOMIC DNA]</scope>
    <source>
        <strain evidence="5">ATCC 58044 / CBS 1984 / NCYC 433 / NRRL Y-366-8</strain>
    </source>
</reference>
<organism evidence="4 5">
    <name type="scientific">Wickerhamomyces anomalus (strain ATCC 58044 / CBS 1984 / NCYC 433 / NRRL Y-366-8)</name>
    <name type="common">Yeast</name>
    <name type="synonym">Hansenula anomala</name>
    <dbReference type="NCBI Taxonomy" id="683960"/>
    <lineage>
        <taxon>Eukaryota</taxon>
        <taxon>Fungi</taxon>
        <taxon>Dikarya</taxon>
        <taxon>Ascomycota</taxon>
        <taxon>Saccharomycotina</taxon>
        <taxon>Saccharomycetes</taxon>
        <taxon>Phaffomycetales</taxon>
        <taxon>Wickerhamomycetaceae</taxon>
        <taxon>Wickerhamomyces</taxon>
    </lineage>
</organism>
<name>A0A1E3NXB4_WICAA</name>
<evidence type="ECO:0000256" key="2">
    <source>
        <dbReference type="SAM" id="MobiDB-lite"/>
    </source>
</evidence>
<dbReference type="PANTHER" id="PTHR22932">
    <property type="entry name" value="TELOMERASE-BINDING PROTEIN P23 HSP90 CO-CHAPERONE"/>
    <property type="match status" value="1"/>
</dbReference>
<dbReference type="PROSITE" id="PS51203">
    <property type="entry name" value="CS"/>
    <property type="match status" value="1"/>
</dbReference>
<evidence type="ECO:0000313" key="5">
    <source>
        <dbReference type="Proteomes" id="UP000094112"/>
    </source>
</evidence>
<feature type="compositionally biased region" description="Acidic residues" evidence="2">
    <location>
        <begin position="118"/>
        <end position="130"/>
    </location>
</feature>
<gene>
    <name evidence="4" type="ORF">WICANDRAFT_81517</name>
</gene>
<feature type="compositionally biased region" description="Acidic residues" evidence="2">
    <location>
        <begin position="208"/>
        <end position="217"/>
    </location>
</feature>
<dbReference type="GO" id="GO:0051879">
    <property type="term" value="F:Hsp90 protein binding"/>
    <property type="evidence" value="ECO:0007669"/>
    <property type="project" value="InterPro"/>
</dbReference>
<feature type="domain" description="CS" evidence="3">
    <location>
        <begin position="2"/>
        <end position="99"/>
    </location>
</feature>
<dbReference type="CDD" id="cd06465">
    <property type="entry name" value="p23_hB-ind1_like"/>
    <property type="match status" value="1"/>
</dbReference>
<evidence type="ECO:0000313" key="4">
    <source>
        <dbReference type="EMBL" id="ODQ57302.1"/>
    </source>
</evidence>
<dbReference type="InterPro" id="IPR045250">
    <property type="entry name" value="p23-like"/>
</dbReference>
<evidence type="ECO:0000256" key="1">
    <source>
        <dbReference type="ARBA" id="ARBA00025733"/>
    </source>
</evidence>
<dbReference type="SUPFAM" id="SSF49764">
    <property type="entry name" value="HSP20-like chaperones"/>
    <property type="match status" value="1"/>
</dbReference>
<dbReference type="RefSeq" id="XP_019036509.1">
    <property type="nucleotide sequence ID" value="XM_019185246.1"/>
</dbReference>
<dbReference type="GO" id="GO:0051131">
    <property type="term" value="P:chaperone-mediated protein complex assembly"/>
    <property type="evidence" value="ECO:0007669"/>
    <property type="project" value="TreeGrafter"/>
</dbReference>
<dbReference type="Pfam" id="PF04969">
    <property type="entry name" value="CS"/>
    <property type="match status" value="1"/>
</dbReference>